<name>A0A098S257_9BACT</name>
<dbReference type="Gene3D" id="3.40.50.150">
    <property type="entry name" value="Vaccinia Virus protein VP39"/>
    <property type="match status" value="1"/>
</dbReference>
<dbReference type="EMBL" id="JPOS01000079">
    <property type="protein sequence ID" value="KGE86434.1"/>
    <property type="molecule type" value="Genomic_DNA"/>
</dbReference>
<dbReference type="PROSITE" id="PS00092">
    <property type="entry name" value="N6_MTASE"/>
    <property type="match status" value="1"/>
</dbReference>
<keyword evidence="3" id="KW-1185">Reference proteome</keyword>
<comment type="caution">
    <text evidence="2">The sequence shown here is derived from an EMBL/GenBank/DDBJ whole genome shotgun (WGS) entry which is preliminary data.</text>
</comment>
<reference evidence="2 3" key="1">
    <citation type="journal article" date="2014" name="Int. J. Syst. Evol. Microbiol.">
        <title>Phaeodactylibacter xiamenensis gen. nov., sp. nov., a member of the family Saprospiraceae isolated from the marine alga Phaeodactylum tricornutum.</title>
        <authorList>
            <person name="Chen Z.Jr."/>
            <person name="Lei X."/>
            <person name="Lai Q."/>
            <person name="Li Y."/>
            <person name="Zhang B."/>
            <person name="Zhang J."/>
            <person name="Zhang H."/>
            <person name="Yang L."/>
            <person name="Zheng W."/>
            <person name="Tian Y."/>
            <person name="Yu Z."/>
            <person name="Xu H.Jr."/>
            <person name="Zheng T."/>
        </authorList>
    </citation>
    <scope>NUCLEOTIDE SEQUENCE [LARGE SCALE GENOMIC DNA]</scope>
    <source>
        <strain evidence="2 3">KD52</strain>
    </source>
</reference>
<dbReference type="PRINTS" id="PR00507">
    <property type="entry name" value="N12N6MTFRASE"/>
</dbReference>
<gene>
    <name evidence="2" type="ORF">IX84_21880</name>
</gene>
<dbReference type="Proteomes" id="UP000029736">
    <property type="component" value="Unassembled WGS sequence"/>
</dbReference>
<dbReference type="GO" id="GO:0009007">
    <property type="term" value="F:site-specific DNA-methyltransferase (adenine-specific) activity"/>
    <property type="evidence" value="ECO:0007669"/>
    <property type="project" value="UniProtKB-EC"/>
</dbReference>
<evidence type="ECO:0000313" key="2">
    <source>
        <dbReference type="EMBL" id="KGE86434.1"/>
    </source>
</evidence>
<organism evidence="2 3">
    <name type="scientific">Phaeodactylibacter xiamenensis</name>
    <dbReference type="NCBI Taxonomy" id="1524460"/>
    <lineage>
        <taxon>Bacteria</taxon>
        <taxon>Pseudomonadati</taxon>
        <taxon>Bacteroidota</taxon>
        <taxon>Saprospiria</taxon>
        <taxon>Saprospirales</taxon>
        <taxon>Haliscomenobacteraceae</taxon>
        <taxon>Phaeodactylibacter</taxon>
    </lineage>
</organism>
<dbReference type="GO" id="GO:0006304">
    <property type="term" value="P:DNA modification"/>
    <property type="evidence" value="ECO:0007669"/>
    <property type="project" value="InterPro"/>
</dbReference>
<dbReference type="InterPro" id="IPR002052">
    <property type="entry name" value="DNA_methylase_N6_adenine_CS"/>
</dbReference>
<evidence type="ECO:0000259" key="1">
    <source>
        <dbReference type="Pfam" id="PF07669"/>
    </source>
</evidence>
<dbReference type="InterPro" id="IPR029063">
    <property type="entry name" value="SAM-dependent_MTases_sf"/>
</dbReference>
<dbReference type="OrthoDB" id="32195at2"/>
<dbReference type="Pfam" id="PF07669">
    <property type="entry name" value="Eco57I"/>
    <property type="match status" value="1"/>
</dbReference>
<proteinExistence type="predicted"/>
<sequence length="270" mass="29846">MTNRQAYGLNRQIEALIDQKGINPTAYSADEKTMLSQYSGYGGLDQFLEESNAGILYEFFTPIPIVKKMWGLALKLGFKGGEVLEPAAGNGVFLAQVPARQYLERDAVVTAIEPQQYSYAILRILYPEARAVQGLFEQQFINEEVNLSIKNRAAPVFDLIIGNPPYGSITGGKGGRYMEMGERSYTKARSYDEYFIRRGIDLLKPGGILIYIIGSEVANGGVPFLQRGNSQVKEEIAARATLSDAYRLPNGVFDRTDVLSDIVCFTKNAA</sequence>
<evidence type="ECO:0000313" key="3">
    <source>
        <dbReference type="Proteomes" id="UP000029736"/>
    </source>
</evidence>
<dbReference type="STRING" id="1524460.IX84_21880"/>
<dbReference type="RefSeq" id="WP_044225283.1">
    <property type="nucleotide sequence ID" value="NZ_JBKAGJ010000054.1"/>
</dbReference>
<dbReference type="AlphaFoldDB" id="A0A098S257"/>
<protein>
    <recommendedName>
        <fullName evidence="1">Type II methyltransferase M.TaqI-like domain-containing protein</fullName>
    </recommendedName>
</protein>
<accession>A0A098S257</accession>
<feature type="domain" description="Type II methyltransferase M.TaqI-like" evidence="1">
    <location>
        <begin position="139"/>
        <end position="218"/>
    </location>
</feature>
<dbReference type="GO" id="GO:0003676">
    <property type="term" value="F:nucleic acid binding"/>
    <property type="evidence" value="ECO:0007669"/>
    <property type="project" value="InterPro"/>
</dbReference>
<dbReference type="PANTHER" id="PTHR41313:SF1">
    <property type="entry name" value="DNA METHYLASE ADENINE-SPECIFIC DOMAIN-CONTAINING PROTEIN"/>
    <property type="match status" value="1"/>
</dbReference>
<dbReference type="CDD" id="cd02440">
    <property type="entry name" value="AdoMet_MTases"/>
    <property type="match status" value="1"/>
</dbReference>
<dbReference type="PANTHER" id="PTHR41313">
    <property type="entry name" value="ADENINE-SPECIFIC METHYLTRANSFERASE"/>
    <property type="match status" value="1"/>
</dbReference>
<dbReference type="GO" id="GO:0032259">
    <property type="term" value="P:methylation"/>
    <property type="evidence" value="ECO:0007669"/>
    <property type="project" value="InterPro"/>
</dbReference>
<dbReference type="SUPFAM" id="SSF53335">
    <property type="entry name" value="S-adenosyl-L-methionine-dependent methyltransferases"/>
    <property type="match status" value="1"/>
</dbReference>
<dbReference type="InterPro" id="IPR052933">
    <property type="entry name" value="DNA_Protect_Modify"/>
</dbReference>
<dbReference type="InterPro" id="IPR011639">
    <property type="entry name" value="MethylTrfase_TaqI-like_dom"/>
</dbReference>